<dbReference type="AlphaFoldDB" id="A0AAU6RE81"/>
<evidence type="ECO:0000259" key="1">
    <source>
        <dbReference type="Pfam" id="PF13391"/>
    </source>
</evidence>
<proteinExistence type="predicted"/>
<dbReference type="InterPro" id="IPR003615">
    <property type="entry name" value="HNH_nuc"/>
</dbReference>
<accession>A0AAU6RE81</accession>
<reference evidence="2" key="1">
    <citation type="submission" date="2023-04" db="EMBL/GenBank/DDBJ databases">
        <title>Macrococci isolated from food, foodproducing animals, and human clinical materials.</title>
        <authorList>
            <person name="Maslanova I."/>
            <person name="Svec P."/>
            <person name="Sedlacek I."/>
            <person name="Novakova D."/>
            <person name="Keller J.E."/>
            <person name="Schwendener S."/>
            <person name="Finstrlova A."/>
            <person name="Botka T."/>
            <person name="Kovarovic V."/>
            <person name="Petras P."/>
            <person name="Perreten V."/>
            <person name="Pantucek R."/>
        </authorList>
    </citation>
    <scope>NUCLEOTIDE SEQUENCE</scope>
    <source>
        <strain evidence="2">NRL/St 13/116</strain>
    </source>
</reference>
<protein>
    <recommendedName>
        <fullName evidence="1">HNH nuclease domain-containing protein</fullName>
    </recommendedName>
</protein>
<dbReference type="RefSeq" id="WP_420496130.1">
    <property type="nucleotide sequence ID" value="NZ_CP124585.1"/>
</dbReference>
<gene>
    <name evidence="2" type="ORF">QA540_07970</name>
</gene>
<dbReference type="EMBL" id="CP124585">
    <property type="protein sequence ID" value="WZE68330.1"/>
    <property type="molecule type" value="Genomic_DNA"/>
</dbReference>
<dbReference type="Pfam" id="PF13391">
    <property type="entry name" value="HNH_2"/>
    <property type="match status" value="1"/>
</dbReference>
<name>A0AAU6RE81_9STAP</name>
<dbReference type="CDD" id="cd00085">
    <property type="entry name" value="HNHc"/>
    <property type="match status" value="1"/>
</dbReference>
<evidence type="ECO:0000313" key="2">
    <source>
        <dbReference type="EMBL" id="WZE68330.1"/>
    </source>
</evidence>
<feature type="domain" description="HNH nuclease" evidence="1">
    <location>
        <begin position="202"/>
        <end position="240"/>
    </location>
</feature>
<organism evidence="2">
    <name type="scientific">Macrococcus psychrotolerans</name>
    <dbReference type="NCBI Taxonomy" id="3039389"/>
    <lineage>
        <taxon>Bacteria</taxon>
        <taxon>Bacillati</taxon>
        <taxon>Bacillota</taxon>
        <taxon>Bacilli</taxon>
        <taxon>Bacillales</taxon>
        <taxon>Staphylococcaceae</taxon>
        <taxon>Macrococcus</taxon>
    </lineage>
</organism>
<sequence>MFRKISAKDSNFNQMKHKHTIFFQSYENFVENTELEYSRGVAKNSGKAHSYKNYLIRLFIFVEEFSKIEIVAPASIDAFQLIENIKNYSGYKEYNKSENRFPNAVLNYYLSFVSQILMDQETEIDNLSDQLIDFKQNNIKNSDIFIEKVINNPEKRPAPVIVNNIKRYKRNLLEVRKAKDSANYTCEFDNNHVTFQNSYDNKPFIEAHHLIPMATQGLFEYNIDFADNIICLCPNCHRRIHYGVKSDKIEMVQKFYKVRKGKIEYFNVDVKYNNLELFYNIK</sequence>